<evidence type="ECO:0000259" key="13">
    <source>
        <dbReference type="Pfam" id="PF10502"/>
    </source>
</evidence>
<evidence type="ECO:0000256" key="2">
    <source>
        <dbReference type="ARBA" id="ARBA00004651"/>
    </source>
</evidence>
<sequence length="324" mass="36607">MSKFFLPILLVCGYVLWKVLDHLALPNTFSILLIIFTLIAGASWCYNRFAVEPKRQRQIARLEQRSGKTLSEQERAQVEPISEGSEFVASLFPVLAIVLLVRSFLFEPFQIPSGSMEPSLRIGDFVIVEKYAYGIKDPILQNTLIPIGEPKRGDVVVFKAPPQPTIDYIKRVVGLPGDHIKYDQANGTLTVTPAKCGQAVCEPEVYQYSDAKPNPDYFYHGNAQIEMTEKGATTHQILLNPVRFYYDAAYYKQAGNPPGEWTVPAGEYFMMGDNRDNSDDSRFWGFVPEKALVGKASWIWLSLDKKANQWPTGIRTERLFTAIQ</sequence>
<dbReference type="PRINTS" id="PR00727">
    <property type="entry name" value="LEADERPTASE"/>
</dbReference>
<dbReference type="InterPro" id="IPR019758">
    <property type="entry name" value="Pept_S26A_signal_pept_1_CS"/>
</dbReference>
<dbReference type="Pfam" id="PF10502">
    <property type="entry name" value="Peptidase_S26"/>
    <property type="match status" value="1"/>
</dbReference>
<keyword evidence="6" id="KW-1003">Cell membrane</keyword>
<evidence type="ECO:0000256" key="5">
    <source>
        <dbReference type="ARBA" id="ARBA00019232"/>
    </source>
</evidence>
<dbReference type="InterPro" id="IPR000223">
    <property type="entry name" value="Pept_S26A_signal_pept_1"/>
</dbReference>
<dbReference type="NCBIfam" id="TIGR02227">
    <property type="entry name" value="sigpep_I_bact"/>
    <property type="match status" value="1"/>
</dbReference>
<evidence type="ECO:0000256" key="3">
    <source>
        <dbReference type="ARBA" id="ARBA00009370"/>
    </source>
</evidence>
<evidence type="ECO:0000256" key="6">
    <source>
        <dbReference type="ARBA" id="ARBA00022475"/>
    </source>
</evidence>
<feature type="transmembrane region" description="Helical" evidence="12">
    <location>
        <begin position="31"/>
        <end position="51"/>
    </location>
</feature>
<dbReference type="STRING" id="505317.OA57_06590"/>
<proteinExistence type="inferred from homology"/>
<keyword evidence="15" id="KW-1185">Reference proteome</keyword>
<dbReference type="GO" id="GO:0009003">
    <property type="term" value="F:signal peptidase activity"/>
    <property type="evidence" value="ECO:0007669"/>
    <property type="project" value="UniProtKB-EC"/>
</dbReference>
<evidence type="ECO:0000313" key="14">
    <source>
        <dbReference type="EMBL" id="KGQ70505.1"/>
    </source>
</evidence>
<keyword evidence="10 12" id="KW-0472">Membrane</keyword>
<dbReference type="GO" id="GO:0004252">
    <property type="term" value="F:serine-type endopeptidase activity"/>
    <property type="evidence" value="ECO:0007669"/>
    <property type="project" value="InterPro"/>
</dbReference>
<keyword evidence="8 12" id="KW-0378">Hydrolase</keyword>
<evidence type="ECO:0000256" key="7">
    <source>
        <dbReference type="ARBA" id="ARBA00022692"/>
    </source>
</evidence>
<evidence type="ECO:0000256" key="1">
    <source>
        <dbReference type="ARBA" id="ARBA00000677"/>
    </source>
</evidence>
<dbReference type="CDD" id="cd06530">
    <property type="entry name" value="S26_SPase_I"/>
    <property type="match status" value="1"/>
</dbReference>
<dbReference type="OrthoDB" id="9815782at2"/>
<gene>
    <name evidence="14" type="ORF">OA57_06590</name>
</gene>
<dbReference type="InterPro" id="IPR036286">
    <property type="entry name" value="LexA/Signal_pep-like_sf"/>
</dbReference>
<dbReference type="EMBL" id="JSUM01000010">
    <property type="protein sequence ID" value="KGQ70505.1"/>
    <property type="molecule type" value="Genomic_DNA"/>
</dbReference>
<keyword evidence="12" id="KW-0645">Protease</keyword>
<evidence type="ECO:0000256" key="10">
    <source>
        <dbReference type="ARBA" id="ARBA00023136"/>
    </source>
</evidence>
<evidence type="ECO:0000256" key="11">
    <source>
        <dbReference type="PIRSR" id="PIRSR600223-1"/>
    </source>
</evidence>
<dbReference type="PANTHER" id="PTHR43390:SF1">
    <property type="entry name" value="CHLOROPLAST PROCESSING PEPTIDASE"/>
    <property type="match status" value="1"/>
</dbReference>
<reference evidence="14 15" key="1">
    <citation type="submission" date="2014-11" db="EMBL/GenBank/DDBJ databases">
        <title>Draft genome sequence of Chelonobacter oris 1662T, associated with respiratory disease in Hermann's Tortoises.</title>
        <authorList>
            <person name="Kudirkiene E."/>
            <person name="Hansen M.J."/>
            <person name="Bojesen A.M."/>
        </authorList>
    </citation>
    <scope>NUCLEOTIDE SEQUENCE [LARGE SCALE GENOMIC DNA]</scope>
    <source>
        <strain evidence="14 15">1662</strain>
    </source>
</reference>
<comment type="caution">
    <text evidence="14">The sequence shown here is derived from an EMBL/GenBank/DDBJ whole genome shotgun (WGS) entry which is preliminary data.</text>
</comment>
<protein>
    <recommendedName>
        <fullName evidence="5 12">Signal peptidase I</fullName>
        <ecNumber evidence="4 12">3.4.21.89</ecNumber>
    </recommendedName>
</protein>
<evidence type="ECO:0000313" key="15">
    <source>
        <dbReference type="Proteomes" id="UP000030380"/>
    </source>
</evidence>
<evidence type="ECO:0000256" key="4">
    <source>
        <dbReference type="ARBA" id="ARBA00013208"/>
    </source>
</evidence>
<feature type="domain" description="Peptidase S26" evidence="13">
    <location>
        <begin position="86"/>
        <end position="300"/>
    </location>
</feature>
<keyword evidence="7 12" id="KW-0812">Transmembrane</keyword>
<dbReference type="InterPro" id="IPR019766">
    <property type="entry name" value="Sign_pep_all-beta_subdom"/>
</dbReference>
<dbReference type="PANTHER" id="PTHR43390">
    <property type="entry name" value="SIGNAL PEPTIDASE I"/>
    <property type="match status" value="1"/>
</dbReference>
<dbReference type="AlphaFoldDB" id="A0A0A3ATU8"/>
<feature type="active site" evidence="11">
    <location>
        <position position="115"/>
    </location>
</feature>
<dbReference type="InterPro" id="IPR019533">
    <property type="entry name" value="Peptidase_S26"/>
</dbReference>
<dbReference type="InterPro" id="IPR019757">
    <property type="entry name" value="Pept_S26A_signal_pept_1_Lys-AS"/>
</dbReference>
<organism evidence="14 15">
    <name type="scientific">Chelonobacter oris</name>
    <dbReference type="NCBI Taxonomy" id="505317"/>
    <lineage>
        <taxon>Bacteria</taxon>
        <taxon>Pseudomonadati</taxon>
        <taxon>Pseudomonadota</taxon>
        <taxon>Gammaproteobacteria</taxon>
        <taxon>Pasteurellales</taxon>
        <taxon>Pasteurellaceae</taxon>
        <taxon>Chelonobacter</taxon>
    </lineage>
</organism>
<dbReference type="Gene3D" id="2.170.230.10">
    <property type="match status" value="1"/>
</dbReference>
<dbReference type="GO" id="GO:0005886">
    <property type="term" value="C:plasma membrane"/>
    <property type="evidence" value="ECO:0007669"/>
    <property type="project" value="UniProtKB-SubCell"/>
</dbReference>
<dbReference type="Gene3D" id="2.10.109.10">
    <property type="entry name" value="Umud Fragment, subunit A"/>
    <property type="match status" value="1"/>
</dbReference>
<feature type="transmembrane region" description="Helical" evidence="12">
    <location>
        <begin position="87"/>
        <end position="106"/>
    </location>
</feature>
<dbReference type="RefSeq" id="WP_034615182.1">
    <property type="nucleotide sequence ID" value="NZ_JSUM01000010.1"/>
</dbReference>
<dbReference type="EC" id="3.4.21.89" evidence="4 12"/>
<evidence type="ECO:0000256" key="9">
    <source>
        <dbReference type="ARBA" id="ARBA00022989"/>
    </source>
</evidence>
<dbReference type="SUPFAM" id="SSF51306">
    <property type="entry name" value="LexA/Signal peptidase"/>
    <property type="match status" value="1"/>
</dbReference>
<dbReference type="PROSITE" id="PS00760">
    <property type="entry name" value="SPASE_I_2"/>
    <property type="match status" value="1"/>
</dbReference>
<comment type="similarity">
    <text evidence="3 12">Belongs to the peptidase S26 family.</text>
</comment>
<dbReference type="PROSITE" id="PS00761">
    <property type="entry name" value="SPASE_I_3"/>
    <property type="match status" value="1"/>
</dbReference>
<keyword evidence="9 12" id="KW-1133">Transmembrane helix</keyword>
<feature type="active site" evidence="11">
    <location>
        <position position="170"/>
    </location>
</feature>
<name>A0A0A3ATU8_9PAST</name>
<accession>A0A0A3ATU8</accession>
<evidence type="ECO:0000256" key="8">
    <source>
        <dbReference type="ARBA" id="ARBA00022801"/>
    </source>
</evidence>
<dbReference type="Proteomes" id="UP000030380">
    <property type="component" value="Unassembled WGS sequence"/>
</dbReference>
<dbReference type="GO" id="GO:0006465">
    <property type="term" value="P:signal peptide processing"/>
    <property type="evidence" value="ECO:0007669"/>
    <property type="project" value="InterPro"/>
</dbReference>
<comment type="catalytic activity">
    <reaction evidence="1 12">
        <text>Cleavage of hydrophobic, N-terminal signal or leader sequences from secreted and periplasmic proteins.</text>
        <dbReference type="EC" id="3.4.21.89"/>
    </reaction>
</comment>
<evidence type="ECO:0000256" key="12">
    <source>
        <dbReference type="RuleBase" id="RU362042"/>
    </source>
</evidence>
<comment type="subcellular location">
    <subcellularLocation>
        <location evidence="2">Cell membrane</location>
        <topology evidence="2">Multi-pass membrane protein</topology>
    </subcellularLocation>
    <subcellularLocation>
        <location evidence="12">Membrane</location>
        <topology evidence="12">Multi-pass membrane protein</topology>
    </subcellularLocation>
</comment>